<evidence type="ECO:0000256" key="4">
    <source>
        <dbReference type="ARBA" id="ARBA00001946"/>
    </source>
</evidence>
<dbReference type="GO" id="GO:0046872">
    <property type="term" value="F:metal ion binding"/>
    <property type="evidence" value="ECO:0007669"/>
    <property type="project" value="UniProtKB-KW"/>
</dbReference>
<dbReference type="PANTHER" id="PTHR11845">
    <property type="entry name" value="5'-DEOXYNUCLEOTIDASE HDDC2"/>
    <property type="match status" value="1"/>
</dbReference>
<gene>
    <name evidence="13" type="ORF">H4219_000471</name>
</gene>
<protein>
    <recommendedName>
        <fullName evidence="8">5'-deoxynucleotidase</fullName>
        <ecNumber evidence="8">3.1.3.89</ecNumber>
    </recommendedName>
</protein>
<dbReference type="AlphaFoldDB" id="A0A9W8A5W1"/>
<feature type="domain" description="HD" evidence="12">
    <location>
        <begin position="36"/>
        <end position="139"/>
    </location>
</feature>
<evidence type="ECO:0000256" key="2">
    <source>
        <dbReference type="ARBA" id="ARBA00001936"/>
    </source>
</evidence>
<comment type="cofactor">
    <cofactor evidence="4">
        <name>Mg(2+)</name>
        <dbReference type="ChEBI" id="CHEBI:18420"/>
    </cofactor>
</comment>
<comment type="caution">
    <text evidence="13">The sequence shown here is derived from an EMBL/GenBank/DDBJ whole genome shotgun (WGS) entry which is preliminary data.</text>
</comment>
<evidence type="ECO:0000313" key="14">
    <source>
        <dbReference type="Proteomes" id="UP001150538"/>
    </source>
</evidence>
<evidence type="ECO:0000256" key="1">
    <source>
        <dbReference type="ARBA" id="ARBA00001638"/>
    </source>
</evidence>
<dbReference type="EC" id="3.1.3.89" evidence="8"/>
<reference evidence="13" key="1">
    <citation type="submission" date="2022-07" db="EMBL/GenBank/DDBJ databases">
        <title>Phylogenomic reconstructions and comparative analyses of Kickxellomycotina fungi.</title>
        <authorList>
            <person name="Reynolds N.K."/>
            <person name="Stajich J.E."/>
            <person name="Barry K."/>
            <person name="Grigoriev I.V."/>
            <person name="Crous P."/>
            <person name="Smith M.E."/>
        </authorList>
    </citation>
    <scope>NUCLEOTIDE SEQUENCE</scope>
    <source>
        <strain evidence="13">NBRC 100468</strain>
    </source>
</reference>
<evidence type="ECO:0000256" key="10">
    <source>
        <dbReference type="ARBA" id="ARBA00022801"/>
    </source>
</evidence>
<keyword evidence="14" id="KW-1185">Reference proteome</keyword>
<dbReference type="InterPro" id="IPR003607">
    <property type="entry name" value="HD/PDEase_dom"/>
</dbReference>
<evidence type="ECO:0000256" key="6">
    <source>
        <dbReference type="ARBA" id="ARBA00009999"/>
    </source>
</evidence>
<dbReference type="FunFam" id="1.10.3210.10:FF:000011">
    <property type="entry name" value="HD domain-containing protein 2"/>
    <property type="match status" value="1"/>
</dbReference>
<evidence type="ECO:0000256" key="9">
    <source>
        <dbReference type="ARBA" id="ARBA00022723"/>
    </source>
</evidence>
<dbReference type="Pfam" id="PF13023">
    <property type="entry name" value="HD_3"/>
    <property type="match status" value="1"/>
</dbReference>
<dbReference type="SUPFAM" id="SSF109604">
    <property type="entry name" value="HD-domain/PDEase-like"/>
    <property type="match status" value="1"/>
</dbReference>
<comment type="cofactor">
    <cofactor evidence="2">
        <name>Mn(2+)</name>
        <dbReference type="ChEBI" id="CHEBI:29035"/>
    </cofactor>
</comment>
<evidence type="ECO:0000256" key="3">
    <source>
        <dbReference type="ARBA" id="ARBA00001941"/>
    </source>
</evidence>
<proteinExistence type="inferred from homology"/>
<keyword evidence="9" id="KW-0479">Metal-binding</keyword>
<dbReference type="InterPro" id="IPR039356">
    <property type="entry name" value="YfbR/HDDC2"/>
</dbReference>
<evidence type="ECO:0000256" key="8">
    <source>
        <dbReference type="ARBA" id="ARBA00012964"/>
    </source>
</evidence>
<comment type="subunit">
    <text evidence="7">Homodimer.</text>
</comment>
<organism evidence="13 14">
    <name type="scientific">Mycoemilia scoparia</name>
    <dbReference type="NCBI Taxonomy" id="417184"/>
    <lineage>
        <taxon>Eukaryota</taxon>
        <taxon>Fungi</taxon>
        <taxon>Fungi incertae sedis</taxon>
        <taxon>Zoopagomycota</taxon>
        <taxon>Kickxellomycotina</taxon>
        <taxon>Kickxellomycetes</taxon>
        <taxon>Kickxellales</taxon>
        <taxon>Kickxellaceae</taxon>
        <taxon>Mycoemilia</taxon>
    </lineage>
</organism>
<name>A0A9W8A5W1_9FUNG</name>
<evidence type="ECO:0000259" key="12">
    <source>
        <dbReference type="PROSITE" id="PS51831"/>
    </source>
</evidence>
<comment type="function">
    <text evidence="5">Catalyzes the dephosphorylation of the nucleoside 5'-monophosphates deoxyadenosine monophosphate (dAMP), deoxycytidine monophosphate (dCMP), deoxyguanosine monophosphate (dGMP) and deoxythymidine monophosphate (dTMP).</text>
</comment>
<comment type="similarity">
    <text evidence="6">Belongs to the HDDC2 family.</text>
</comment>
<comment type="cofactor">
    <cofactor evidence="3">
        <name>Co(2+)</name>
        <dbReference type="ChEBI" id="CHEBI:48828"/>
    </cofactor>
</comment>
<dbReference type="PANTHER" id="PTHR11845:SF13">
    <property type="entry name" value="5'-DEOXYNUCLEOTIDASE HDDC2"/>
    <property type="match status" value="1"/>
</dbReference>
<dbReference type="Gene3D" id="1.10.3210.10">
    <property type="entry name" value="Hypothetical protein af1432"/>
    <property type="match status" value="1"/>
</dbReference>
<dbReference type="GO" id="GO:0002953">
    <property type="term" value="F:5'-deoxynucleotidase activity"/>
    <property type="evidence" value="ECO:0007669"/>
    <property type="project" value="UniProtKB-EC"/>
</dbReference>
<keyword evidence="10" id="KW-0378">Hydrolase</keyword>
<keyword evidence="11" id="KW-0460">Magnesium</keyword>
<sequence>MTSPSNVVEFLLLVENLKRTKRTGWVNSGINQPESIADHMYRMSIMTMLIDDPSLDKNKCVKMALVHDLAESKVGDITPFDGITNKTKHELERSAMEEIVKLLENSEQANEMFALWQEYEDNSTPEAMLVHDIDKCEMIIQALSYEKYSFYNTTKGIFKHPQIKAWVEDIYIRRKSQLDN</sequence>
<dbReference type="OrthoDB" id="10254258at2759"/>
<dbReference type="GO" id="GO:0009159">
    <property type="term" value="P:deoxyribonucleoside monophosphate catabolic process"/>
    <property type="evidence" value="ECO:0007669"/>
    <property type="project" value="UniProtKB-ARBA"/>
</dbReference>
<dbReference type="PROSITE" id="PS51831">
    <property type="entry name" value="HD"/>
    <property type="match status" value="1"/>
</dbReference>
<dbReference type="SMART" id="SM00471">
    <property type="entry name" value="HDc"/>
    <property type="match status" value="1"/>
</dbReference>
<dbReference type="Proteomes" id="UP001150538">
    <property type="component" value="Unassembled WGS sequence"/>
</dbReference>
<evidence type="ECO:0000256" key="7">
    <source>
        <dbReference type="ARBA" id="ARBA00011738"/>
    </source>
</evidence>
<evidence type="ECO:0000256" key="5">
    <source>
        <dbReference type="ARBA" id="ARBA00004074"/>
    </source>
</evidence>
<accession>A0A9W8A5W1</accession>
<evidence type="ECO:0000256" key="11">
    <source>
        <dbReference type="ARBA" id="ARBA00022842"/>
    </source>
</evidence>
<comment type="catalytic activity">
    <reaction evidence="1">
        <text>a 2'-deoxyribonucleoside 5'-phosphate + H2O = a 2'-deoxyribonucleoside + phosphate</text>
        <dbReference type="Rhea" id="RHEA:36167"/>
        <dbReference type="ChEBI" id="CHEBI:15377"/>
        <dbReference type="ChEBI" id="CHEBI:18274"/>
        <dbReference type="ChEBI" id="CHEBI:43474"/>
        <dbReference type="ChEBI" id="CHEBI:65317"/>
        <dbReference type="EC" id="3.1.3.89"/>
    </reaction>
</comment>
<dbReference type="EMBL" id="JANBPU010000003">
    <property type="protein sequence ID" value="KAJ1921738.1"/>
    <property type="molecule type" value="Genomic_DNA"/>
</dbReference>
<evidence type="ECO:0000313" key="13">
    <source>
        <dbReference type="EMBL" id="KAJ1921738.1"/>
    </source>
</evidence>
<dbReference type="GO" id="GO:0005737">
    <property type="term" value="C:cytoplasm"/>
    <property type="evidence" value="ECO:0007669"/>
    <property type="project" value="TreeGrafter"/>
</dbReference>
<dbReference type="InterPro" id="IPR006674">
    <property type="entry name" value="HD_domain"/>
</dbReference>